<evidence type="ECO:0008006" key="3">
    <source>
        <dbReference type="Google" id="ProtNLM"/>
    </source>
</evidence>
<protein>
    <recommendedName>
        <fullName evidence="3">Serine protease</fullName>
    </recommendedName>
</protein>
<dbReference type="Proteomes" id="UP000291269">
    <property type="component" value="Unassembled WGS sequence"/>
</dbReference>
<evidence type="ECO:0000313" key="2">
    <source>
        <dbReference type="Proteomes" id="UP000291269"/>
    </source>
</evidence>
<dbReference type="GO" id="GO:0004252">
    <property type="term" value="F:serine-type endopeptidase activity"/>
    <property type="evidence" value="ECO:0007669"/>
    <property type="project" value="InterPro"/>
</dbReference>
<dbReference type="PRINTS" id="PR00834">
    <property type="entry name" value="PROTEASES2C"/>
</dbReference>
<organism evidence="1 2">
    <name type="scientific">Candidatus Borkfalkia ceftriaxoniphila</name>
    <dbReference type="NCBI Taxonomy" id="2508949"/>
    <lineage>
        <taxon>Bacteria</taxon>
        <taxon>Bacillati</taxon>
        <taxon>Bacillota</taxon>
        <taxon>Clostridia</taxon>
        <taxon>Christensenellales</taxon>
        <taxon>Christensenellaceae</taxon>
        <taxon>Candidatus Borkfalkia</taxon>
    </lineage>
</organism>
<dbReference type="InterPro" id="IPR001940">
    <property type="entry name" value="Peptidase_S1C"/>
</dbReference>
<dbReference type="SUPFAM" id="SSF50494">
    <property type="entry name" value="Trypsin-like serine proteases"/>
    <property type="match status" value="1"/>
</dbReference>
<evidence type="ECO:0000313" key="1">
    <source>
        <dbReference type="EMBL" id="RXZ57925.1"/>
    </source>
</evidence>
<dbReference type="OrthoDB" id="9758917at2"/>
<dbReference type="Gene3D" id="2.40.10.10">
    <property type="entry name" value="Trypsin-like serine proteases"/>
    <property type="match status" value="2"/>
</dbReference>
<dbReference type="Pfam" id="PF13365">
    <property type="entry name" value="Trypsin_2"/>
    <property type="match status" value="1"/>
</dbReference>
<dbReference type="InterPro" id="IPR009003">
    <property type="entry name" value="Peptidase_S1_PA"/>
</dbReference>
<reference evidence="1 2" key="1">
    <citation type="journal article" date="2019" name="Gut">
        <title>Antibiotics-induced monodominance of a novel gut bacterial order.</title>
        <authorList>
            <person name="Hildebrand F."/>
            <person name="Moitinho-Silva L."/>
            <person name="Blasche S."/>
            <person name="Jahn M.T."/>
            <person name="Gossmann T.I."/>
            <person name="Heuerta-Cepas J."/>
            <person name="Hercog R."/>
            <person name="Luetge M."/>
            <person name="Bahram M."/>
            <person name="Pryszlak A."/>
            <person name="Alves R.J."/>
            <person name="Waszak S.M."/>
            <person name="Zhu A."/>
            <person name="Ye L."/>
            <person name="Costea P.I."/>
            <person name="Aalvink S."/>
            <person name="Belzer C."/>
            <person name="Forslund S.K."/>
            <person name="Sunagawa S."/>
            <person name="Hentschel U."/>
            <person name="Merten C."/>
            <person name="Patil K.R."/>
            <person name="Benes V."/>
            <person name="Bork P."/>
        </authorList>
    </citation>
    <scope>NUCLEOTIDE SEQUENCE [LARGE SCALE GENOMIC DNA]</scope>
    <source>
        <strain evidence="1 2">HDS1380</strain>
    </source>
</reference>
<dbReference type="EMBL" id="SDOZ01000005">
    <property type="protein sequence ID" value="RXZ57925.1"/>
    <property type="molecule type" value="Genomic_DNA"/>
</dbReference>
<proteinExistence type="predicted"/>
<dbReference type="PANTHER" id="PTHR22939:SF129">
    <property type="entry name" value="SERINE PROTEASE HTRA2, MITOCHONDRIAL"/>
    <property type="match status" value="1"/>
</dbReference>
<sequence length="318" mass="34912">MNVKNRGIRTAMKKIGVFLLALLLLVPVAVFSGCEYENKPKNIYKQHITLSNLSSDEYDGTYTEYIANEKAGAVVTVCSYFEYRNNKGSHSETTVWTSGVILNDDGYILTTSNAVYAYADNLSSSLSKATVTTLYVALNPIYGDEELYEAKLIDCDEDLNLAIIQLKDNFFYYSDAQNTASQKGFQFKSVFYDARSTLKTGDYCAFVGDLLGEGTGITAGVVSDPEMTVLDGVTYQGTTYRFIQSTAAMNTTMLGGALYDRNGYIIGIIASKVYSDKTYSEYHKVGLSLPAACAVDYIDATADKLKTVIEYNIAVTEA</sequence>
<dbReference type="AlphaFoldDB" id="A0A4Q2K9G1"/>
<dbReference type="InterPro" id="IPR043504">
    <property type="entry name" value="Peptidase_S1_PA_chymotrypsin"/>
</dbReference>
<gene>
    <name evidence="1" type="ORF">ESZ91_11270</name>
</gene>
<name>A0A4Q2K9G1_9FIRM</name>
<keyword evidence="2" id="KW-1185">Reference proteome</keyword>
<dbReference type="GO" id="GO:0006508">
    <property type="term" value="P:proteolysis"/>
    <property type="evidence" value="ECO:0007669"/>
    <property type="project" value="InterPro"/>
</dbReference>
<comment type="caution">
    <text evidence="1">The sequence shown here is derived from an EMBL/GenBank/DDBJ whole genome shotgun (WGS) entry which is preliminary data.</text>
</comment>
<accession>A0A4Q2K9G1</accession>
<dbReference type="PROSITE" id="PS51257">
    <property type="entry name" value="PROKAR_LIPOPROTEIN"/>
    <property type="match status" value="1"/>
</dbReference>
<dbReference type="PANTHER" id="PTHR22939">
    <property type="entry name" value="SERINE PROTEASE FAMILY S1C HTRA-RELATED"/>
    <property type="match status" value="1"/>
</dbReference>